<comment type="subcellular location">
    <subcellularLocation>
        <location evidence="1">Membrane</location>
        <topology evidence="1">Multi-pass membrane protein</topology>
    </subcellularLocation>
</comment>
<organism evidence="2 3">
    <name type="scientific">Glycine soja</name>
    <name type="common">Wild soybean</name>
    <dbReference type="NCBI Taxonomy" id="3848"/>
    <lineage>
        <taxon>Eukaryota</taxon>
        <taxon>Viridiplantae</taxon>
        <taxon>Streptophyta</taxon>
        <taxon>Embryophyta</taxon>
        <taxon>Tracheophyta</taxon>
        <taxon>Spermatophyta</taxon>
        <taxon>Magnoliopsida</taxon>
        <taxon>eudicotyledons</taxon>
        <taxon>Gunneridae</taxon>
        <taxon>Pentapetalae</taxon>
        <taxon>rosids</taxon>
        <taxon>fabids</taxon>
        <taxon>Fabales</taxon>
        <taxon>Fabaceae</taxon>
        <taxon>Papilionoideae</taxon>
        <taxon>50 kb inversion clade</taxon>
        <taxon>NPAAA clade</taxon>
        <taxon>indigoferoid/millettioid clade</taxon>
        <taxon>Phaseoleae</taxon>
        <taxon>Glycine</taxon>
        <taxon>Glycine subgen. Soja</taxon>
    </lineage>
</organism>
<comment type="caution">
    <text evidence="2">The sequence shown here is derived from an EMBL/GenBank/DDBJ whole genome shotgun (WGS) entry which is preliminary data.</text>
</comment>
<dbReference type="GO" id="GO:0016020">
    <property type="term" value="C:membrane"/>
    <property type="evidence" value="ECO:0007669"/>
    <property type="project" value="UniProtKB-SubCell"/>
</dbReference>
<proteinExistence type="predicted"/>
<gene>
    <name evidence="2" type="ORF">D0Y65_004268</name>
</gene>
<reference evidence="2 3" key="1">
    <citation type="submission" date="2018-09" db="EMBL/GenBank/DDBJ databases">
        <title>A high-quality reference genome of wild soybean provides a powerful tool to mine soybean genomes.</title>
        <authorList>
            <person name="Xie M."/>
            <person name="Chung C.Y.L."/>
            <person name="Li M.-W."/>
            <person name="Wong F.-L."/>
            <person name="Chan T.-F."/>
            <person name="Lam H.-M."/>
        </authorList>
    </citation>
    <scope>NUCLEOTIDE SEQUENCE [LARGE SCALE GENOMIC DNA]</scope>
    <source>
        <strain evidence="3">cv. W05</strain>
        <tissue evidence="2">Hypocotyl of etiolated seedlings</tissue>
    </source>
</reference>
<dbReference type="AlphaFoldDB" id="A0A445LQC3"/>
<accession>A0A445LQC3</accession>
<keyword evidence="3" id="KW-1185">Reference proteome</keyword>
<protein>
    <submittedName>
        <fullName evidence="2">Protein TIC 214</fullName>
    </submittedName>
</protein>
<evidence type="ECO:0000313" key="3">
    <source>
        <dbReference type="Proteomes" id="UP000289340"/>
    </source>
</evidence>
<sequence length="88" mass="10469">MKPPKKTFWKLELENRIRLSNNETKTKYLTKIYDPFLNGRFRGQIKNVFSTSIQYEKDDKKNTILINKIHGILISNNTYKKIIVIIPN</sequence>
<dbReference type="EMBL" id="QZWG01000002">
    <property type="protein sequence ID" value="RZC25499.1"/>
    <property type="molecule type" value="Genomic_DNA"/>
</dbReference>
<evidence type="ECO:0000313" key="2">
    <source>
        <dbReference type="EMBL" id="RZC25499.1"/>
    </source>
</evidence>
<dbReference type="InterPro" id="IPR008896">
    <property type="entry name" value="TIC214"/>
</dbReference>
<name>A0A445LQC3_GLYSO</name>
<dbReference type="Pfam" id="PF05758">
    <property type="entry name" value="Ycf1"/>
    <property type="match status" value="1"/>
</dbReference>
<dbReference type="Proteomes" id="UP000289340">
    <property type="component" value="Chromosome 2"/>
</dbReference>
<evidence type="ECO:0000256" key="1">
    <source>
        <dbReference type="ARBA" id="ARBA00004141"/>
    </source>
</evidence>